<evidence type="ECO:0000259" key="1">
    <source>
        <dbReference type="Pfam" id="PF05057"/>
    </source>
</evidence>
<sequence>MALWAYLEVKVASKEFHSVWLEHSGWYCMRFRAYKQIKSECLSALVLNTDTYTPRRETGTDKLPDDVLPLLHNVDDDTYVSRPFFLKTRKHRVLVDDVACFRVELPALPSVLASAALFIEVELVRLPSNKHAVIMDDTTSEEKGRPEIIDAKVFRLSNLASDIHEYVPCNFDDDQFNAVAHLVIDSALLRVGVAKPIAQKLSRKPCHRYREWRRIISGSTTPLVQSWFLVSNNLEYELYLSNVSPKKDNLRQLSTNGSESRIGGRDDRKLDMPMTRRFISQIVQGNHACGELFGIELDRELQGEDNVRHLAIADLAAHDHYILSIMTYTMMYISAKVLAENVVPIAQRPHICNSDGAETVTCESRQTTDSCSYINRQLFTGNATLTFDGGEVKAVDPGDVEGSTVGKRDLFVPVANGNIHVDLCHRLNCLTEALGIRKYNNDKIAIQLKSGITILFDEIKIENIFSSTDGITMERAINKLVSGLCTWLYLAWNHLTEVPQSSGNLSYDWIKRHCSQQSDFFKKISEENIDEPTMVALLQKLKVTDEHHFFVANCFPFVRHVHRNPSFAKEPRPPLRESEIHLVVLVHGYNSSPMTMCFIRNTIVAFAEKSELLLSQYLTDSDALIEQQGQLLAQEVDVHIRRKIGSNRLGRLSFITHSLGGVVVRAALRHLGQYLDKLHALVSFACPHLGVFVSQYSIKGAGVSMLASYMRSPCIDQLLLADADTVEDSYIYELAGDTNISHFYHVKLVGILQDLISPASSCLLDPSLSSVKRTSINSMCQRVSENIQNVHLDKFYVNYQGASKFVRWKSIDAHLHIVDKALLARYFFFLTFDIF</sequence>
<dbReference type="Proteomes" id="UP001057455">
    <property type="component" value="Unassembled WGS sequence"/>
</dbReference>
<dbReference type="PANTHER" id="PTHR12482:SF5">
    <property type="entry name" value="DUF676 DOMAIN-CONTAINING PROTEIN"/>
    <property type="match status" value="1"/>
</dbReference>
<protein>
    <submittedName>
        <fullName evidence="2">Serine esterase</fullName>
    </submittedName>
</protein>
<accession>A0A9W5WVL4</accession>
<dbReference type="InterPro" id="IPR007751">
    <property type="entry name" value="DUF676_lipase-like"/>
</dbReference>
<feature type="domain" description="DUF676" evidence="1">
    <location>
        <begin position="577"/>
        <end position="758"/>
    </location>
</feature>
<keyword evidence="3" id="KW-1185">Reference proteome</keyword>
<dbReference type="SUPFAM" id="SSF53474">
    <property type="entry name" value="alpha/beta-Hydrolases"/>
    <property type="match status" value="1"/>
</dbReference>
<organism evidence="2 3">
    <name type="scientific">Babesia ovis</name>
    <dbReference type="NCBI Taxonomy" id="5869"/>
    <lineage>
        <taxon>Eukaryota</taxon>
        <taxon>Sar</taxon>
        <taxon>Alveolata</taxon>
        <taxon>Apicomplexa</taxon>
        <taxon>Aconoidasida</taxon>
        <taxon>Piroplasmida</taxon>
        <taxon>Babesiidae</taxon>
        <taxon>Babesia</taxon>
    </lineage>
</organism>
<name>A0A9W5WVL4_BABOV</name>
<dbReference type="AlphaFoldDB" id="A0A9W5WVL4"/>
<dbReference type="Pfam" id="PF05057">
    <property type="entry name" value="DUF676"/>
    <property type="match status" value="1"/>
</dbReference>
<comment type="caution">
    <text evidence="2">The sequence shown here is derived from an EMBL/GenBank/DDBJ whole genome shotgun (WGS) entry which is preliminary data.</text>
</comment>
<evidence type="ECO:0000313" key="2">
    <source>
        <dbReference type="EMBL" id="GFE55078.1"/>
    </source>
</evidence>
<dbReference type="PANTHER" id="PTHR12482">
    <property type="entry name" value="LIPASE ROG1-RELATED-RELATED"/>
    <property type="match status" value="1"/>
</dbReference>
<dbReference type="Gene3D" id="3.40.50.1820">
    <property type="entry name" value="alpha/beta hydrolase"/>
    <property type="match status" value="1"/>
</dbReference>
<evidence type="ECO:0000313" key="3">
    <source>
        <dbReference type="Proteomes" id="UP001057455"/>
    </source>
</evidence>
<dbReference type="EMBL" id="BLIY01000017">
    <property type="protein sequence ID" value="GFE55078.1"/>
    <property type="molecule type" value="Genomic_DNA"/>
</dbReference>
<dbReference type="InterPro" id="IPR044294">
    <property type="entry name" value="Lipase-like"/>
</dbReference>
<proteinExistence type="predicted"/>
<gene>
    <name evidence="2" type="ORF">BaOVIS_024820</name>
</gene>
<reference evidence="2" key="1">
    <citation type="submission" date="2019-12" db="EMBL/GenBank/DDBJ databases">
        <title>Genome sequence of Babesia ovis.</title>
        <authorList>
            <person name="Yamagishi J."/>
            <person name="Sevinc F."/>
            <person name="Xuan X."/>
        </authorList>
    </citation>
    <scope>NUCLEOTIDE SEQUENCE</scope>
    <source>
        <strain evidence="2">Selcuk</strain>
    </source>
</reference>
<dbReference type="OrthoDB" id="366244at2759"/>
<dbReference type="InterPro" id="IPR029058">
    <property type="entry name" value="AB_hydrolase_fold"/>
</dbReference>